<feature type="compositionally biased region" description="Polar residues" evidence="1">
    <location>
        <begin position="421"/>
        <end position="449"/>
    </location>
</feature>
<dbReference type="Proteomes" id="UP000825935">
    <property type="component" value="Chromosome 11"/>
</dbReference>
<protein>
    <submittedName>
        <fullName evidence="2">Uncharacterized protein</fullName>
    </submittedName>
</protein>
<feature type="region of interest" description="Disordered" evidence="1">
    <location>
        <begin position="554"/>
        <end position="617"/>
    </location>
</feature>
<evidence type="ECO:0000313" key="3">
    <source>
        <dbReference type="Proteomes" id="UP000825935"/>
    </source>
</evidence>
<dbReference type="OMA" id="ESKMQDA"/>
<dbReference type="OrthoDB" id="1929779at2759"/>
<feature type="compositionally biased region" description="Low complexity" evidence="1">
    <location>
        <begin position="305"/>
        <end position="346"/>
    </location>
</feature>
<evidence type="ECO:0000256" key="1">
    <source>
        <dbReference type="SAM" id="MobiDB-lite"/>
    </source>
</evidence>
<feature type="compositionally biased region" description="Low complexity" evidence="1">
    <location>
        <begin position="278"/>
        <end position="296"/>
    </location>
</feature>
<feature type="compositionally biased region" description="Low complexity" evidence="1">
    <location>
        <begin position="205"/>
        <end position="240"/>
    </location>
</feature>
<dbReference type="EMBL" id="CM035416">
    <property type="protein sequence ID" value="KAH7425370.1"/>
    <property type="molecule type" value="Genomic_DNA"/>
</dbReference>
<dbReference type="GO" id="GO:0043622">
    <property type="term" value="P:cortical microtubule organization"/>
    <property type="evidence" value="ECO:0007669"/>
    <property type="project" value="TreeGrafter"/>
</dbReference>
<feature type="compositionally biased region" description="Polar residues" evidence="1">
    <location>
        <begin position="566"/>
        <end position="582"/>
    </location>
</feature>
<dbReference type="GO" id="GO:0055028">
    <property type="term" value="C:cortical microtubule"/>
    <property type="evidence" value="ECO:0007669"/>
    <property type="project" value="TreeGrafter"/>
</dbReference>
<accession>A0A8T2TSV7</accession>
<feature type="region of interest" description="Disordered" evidence="1">
    <location>
        <begin position="184"/>
        <end position="402"/>
    </location>
</feature>
<feature type="compositionally biased region" description="Polar residues" evidence="1">
    <location>
        <begin position="378"/>
        <end position="402"/>
    </location>
</feature>
<dbReference type="AlphaFoldDB" id="A0A8T2TSV7"/>
<feature type="region of interest" description="Disordered" evidence="1">
    <location>
        <begin position="630"/>
        <end position="659"/>
    </location>
</feature>
<feature type="compositionally biased region" description="Polar residues" evidence="1">
    <location>
        <begin position="192"/>
        <end position="204"/>
    </location>
</feature>
<feature type="region of interest" description="Disordered" evidence="1">
    <location>
        <begin position="145"/>
        <end position="172"/>
    </location>
</feature>
<feature type="compositionally biased region" description="Polar residues" evidence="1">
    <location>
        <begin position="347"/>
        <end position="356"/>
    </location>
</feature>
<feature type="compositionally biased region" description="Polar residues" evidence="1">
    <location>
        <begin position="602"/>
        <end position="617"/>
    </location>
</feature>
<dbReference type="PANTHER" id="PTHR31949">
    <property type="entry name" value="GASTRIC MUCIN-LIKE PROTEIN"/>
    <property type="match status" value="1"/>
</dbReference>
<proteinExistence type="predicted"/>
<name>A0A8T2TSV7_CERRI</name>
<sequence>MTSGMQRWPFMSRGERDESELALFHDMHKKEGDRKSNAVHPLTTNIQEEAAFVKSSGSSISYLMASSTATAGIAALKGNKTGDDLLTADLGKNDYDWLLTPPGTPLMNPPDHATQTYGEDFLNHAVLPNLVRSLAAIKTSRMPASKSELITKREPPNGSMLSMRPDSSLTMRNGRNSMVRSNFGAAAGMPNNLMNMTGRRTTAGPSSRPNSRPTTPTKRSTASSAPASRPTTPTSRSKSNASAAFSRPETPTGRSRPGSASLSRPLTPSGRPTNTPFSRNGESNAVSSSSTSRNGAPLRPSTPLRRPVTSQSQPQSVSTATRSSSISKQRPGPSRSTPSSRGSSPTIKPNTWQQLSDIPGFSLEPPPNLRTSLPARPLSNSRGASVSTSRTAAPSMNTNAPTSIRLHSDMHVEKAHDVTTRRPSSPMVTRGRSNALPSLTGDRQSSISASMVRPGNKLERSPSEGAFKGNKIMEKMTPRKPFPSSLSPEMGLSSPQTKQLTRPGTPSAIKDAASVYSRSTIRKSTDVSSLRHMELRQSTSNGLRSLMRNTPTSSIYSVRPAGMRGLTTNSPMATSSNASSDYSMGMIRDPEGSEMGEELTSEGGSKTSPASQSDSLSSVLKNARLTTWLGSPEFKDETPESTTHSMPEGNKAVQQSTENSLSVESPAVCRHGCVPANCDLCNMKIRLQKLNEKCRASLRASLQVSDESHLDSLGNGNC</sequence>
<evidence type="ECO:0000313" key="2">
    <source>
        <dbReference type="EMBL" id="KAH7425370.1"/>
    </source>
</evidence>
<reference evidence="2" key="1">
    <citation type="submission" date="2021-08" db="EMBL/GenBank/DDBJ databases">
        <title>WGS assembly of Ceratopteris richardii.</title>
        <authorList>
            <person name="Marchant D.B."/>
            <person name="Chen G."/>
            <person name="Jenkins J."/>
            <person name="Shu S."/>
            <person name="Leebens-Mack J."/>
            <person name="Grimwood J."/>
            <person name="Schmutz J."/>
            <person name="Soltis P."/>
            <person name="Soltis D."/>
            <person name="Chen Z.-H."/>
        </authorList>
    </citation>
    <scope>NUCLEOTIDE SEQUENCE</scope>
    <source>
        <strain evidence="2">Whitten #5841</strain>
        <tissue evidence="2">Leaf</tissue>
    </source>
</reference>
<comment type="caution">
    <text evidence="2">The sequence shown here is derived from an EMBL/GenBank/DDBJ whole genome shotgun (WGS) entry which is preliminary data.</text>
</comment>
<dbReference type="PANTHER" id="PTHR31949:SF2">
    <property type="entry name" value="OS05G0480600 PROTEIN"/>
    <property type="match status" value="1"/>
</dbReference>
<gene>
    <name evidence="2" type="ORF">KP509_11G051000</name>
</gene>
<organism evidence="2 3">
    <name type="scientific">Ceratopteris richardii</name>
    <name type="common">Triangle waterfern</name>
    <dbReference type="NCBI Taxonomy" id="49495"/>
    <lineage>
        <taxon>Eukaryota</taxon>
        <taxon>Viridiplantae</taxon>
        <taxon>Streptophyta</taxon>
        <taxon>Embryophyta</taxon>
        <taxon>Tracheophyta</taxon>
        <taxon>Polypodiopsida</taxon>
        <taxon>Polypodiidae</taxon>
        <taxon>Polypodiales</taxon>
        <taxon>Pteridineae</taxon>
        <taxon>Pteridaceae</taxon>
        <taxon>Parkerioideae</taxon>
        <taxon>Ceratopteris</taxon>
    </lineage>
</organism>
<feature type="region of interest" description="Disordered" evidence="1">
    <location>
        <begin position="482"/>
        <end position="507"/>
    </location>
</feature>
<keyword evidence="3" id="KW-1185">Reference proteome</keyword>
<feature type="compositionally biased region" description="Polar residues" evidence="1">
    <location>
        <begin position="258"/>
        <end position="277"/>
    </location>
</feature>
<feature type="region of interest" description="Disordered" evidence="1">
    <location>
        <begin position="417"/>
        <end position="465"/>
    </location>
</feature>
<feature type="compositionally biased region" description="Polar residues" evidence="1">
    <location>
        <begin position="493"/>
        <end position="504"/>
    </location>
</feature>